<keyword evidence="1" id="KW-0175">Coiled coil</keyword>
<proteinExistence type="predicted"/>
<dbReference type="InterPro" id="IPR016032">
    <property type="entry name" value="Sig_transdc_resp-reg_C-effctor"/>
</dbReference>
<dbReference type="InterPro" id="IPR000792">
    <property type="entry name" value="Tscrpt_reg_LuxR_C"/>
</dbReference>
<keyword evidence="2" id="KW-0472">Membrane</keyword>
<evidence type="ECO:0000256" key="2">
    <source>
        <dbReference type="SAM" id="Phobius"/>
    </source>
</evidence>
<evidence type="ECO:0000313" key="6">
    <source>
        <dbReference type="Proteomes" id="UP000248198"/>
    </source>
</evidence>
<dbReference type="InterPro" id="IPR011123">
    <property type="entry name" value="Y_Y_Y"/>
</dbReference>
<evidence type="ECO:0000256" key="1">
    <source>
        <dbReference type="SAM" id="Coils"/>
    </source>
</evidence>
<keyword evidence="6" id="KW-1185">Reference proteome</keyword>
<dbReference type="Gene3D" id="2.60.40.10">
    <property type="entry name" value="Immunoglobulins"/>
    <property type="match status" value="1"/>
</dbReference>
<keyword evidence="2" id="KW-0812">Transmembrane</keyword>
<dbReference type="InterPro" id="IPR015943">
    <property type="entry name" value="WD40/YVTN_repeat-like_dom_sf"/>
</dbReference>
<protein>
    <submittedName>
        <fullName evidence="5">Regulatory LuxR family protein</fullName>
    </submittedName>
</protein>
<feature type="signal peptide" evidence="3">
    <location>
        <begin position="1"/>
        <end position="21"/>
    </location>
</feature>
<gene>
    <name evidence="5" type="ORF">B0O44_10648</name>
</gene>
<dbReference type="InterPro" id="IPR036388">
    <property type="entry name" value="WH-like_DNA-bd_sf"/>
</dbReference>
<feature type="coiled-coil region" evidence="1">
    <location>
        <begin position="802"/>
        <end position="836"/>
    </location>
</feature>
<dbReference type="OrthoDB" id="9809670at2"/>
<name>A0A318UCM4_9SPHI</name>
<feature type="transmembrane region" description="Helical" evidence="2">
    <location>
        <begin position="764"/>
        <end position="782"/>
    </location>
</feature>
<keyword evidence="2" id="KW-1133">Transmembrane helix</keyword>
<dbReference type="Pfam" id="PF07495">
    <property type="entry name" value="Y_Y_Y"/>
    <property type="match status" value="1"/>
</dbReference>
<evidence type="ECO:0000256" key="3">
    <source>
        <dbReference type="SAM" id="SignalP"/>
    </source>
</evidence>
<dbReference type="SUPFAM" id="SSF63829">
    <property type="entry name" value="Calcium-dependent phosphotriesterase"/>
    <property type="match status" value="1"/>
</dbReference>
<dbReference type="RefSeq" id="WP_110833163.1">
    <property type="nucleotide sequence ID" value="NZ_QKLU01000006.1"/>
</dbReference>
<sequence>MNYLKNVPVLILFLLKISAFAQAPLALPQIINYSYGQYKGGIQNWDVAQDANGILYFGNNDGLLSFNGRFWTIYHLPNFTVVRSVEVDAHNRIFVGGQDEAGYFFPDAHGVLTYHSLIGLLPLKERKFADVWNIVIRGDEVFFRTLNKILHFKDNRMRVYKPETQWDFMGEANNQVFAQAKDKGLMIFNNGSWKPLHPAGDWSRSSITSMLKYNGDTVLMSTLKNGLFTLVGNQIKPFKTDVDQIFFNDRIYCAVPVNKDWYAFGSTSAGILIMNKKGRLLQRYTYEEGLQKDNIRGLWIDKNKSLWAALDDGIDLVGINNAIKTVFPDKNKQATGYAINLFKNTLYVGTSNGLYASAIDPLEKDISLSKRAFYEVKNAKGQVWGLQEINNQLLMGHEDGFFTIEGGQAKRISTSGTWLFNPVSWVYPVKDVIAGNYYGLQHLVFRNGKFEDKGQLSGYTDSFRFLDFDSDENTAWVSHPNWGIYKMKLSADYNKILKTKIYNKNNGLPSSLHNYLYRIKNRRVIATERGIYEYDAAADSFKPSSLFNRVLKDIPIQYLKEDNEGNVWFISNKKVGIIDITGATESKPFTIIYLPELNEKVVGGFESIYALNNENVFIGASKGAFHINYKKYKENKFSSTILLGQVKLFGKKDSILFGGYFMKKGHLSTFQDPDELVQLPHYLNALHFEYSSTLFEQQNNIEFSFQLKGFDKNWSAWSAKSEKDYTNLSPGDYTFRIKSRNNLGSESPVLEYSFTIWPAWYRSVWAYLIYGMVLVLSVFFIFKWQKLKYHKEQEKLNYLHQLETDRNEKQIAHLKNEKLEAEVDFKNRELATMTMHLVQRGKVLIRIKEVISSLVKRQDTQDSAQSFRHLLRLIREVEKSDEDKDQFTLHFNHINEQFFSRLKDRYPDLTPNELKLCAYLKMNLSTKEIAQLMNITIKAVEVGRYRLRKKLQLQSDTNLYDFLMQLSRASDGY</sequence>
<dbReference type="EMBL" id="QKLU01000006">
    <property type="protein sequence ID" value="PYF72399.1"/>
    <property type="molecule type" value="Genomic_DNA"/>
</dbReference>
<accession>A0A318UCM4</accession>
<organism evidence="5 6">
    <name type="scientific">Pedobacter nutrimenti</name>
    <dbReference type="NCBI Taxonomy" id="1241337"/>
    <lineage>
        <taxon>Bacteria</taxon>
        <taxon>Pseudomonadati</taxon>
        <taxon>Bacteroidota</taxon>
        <taxon>Sphingobacteriia</taxon>
        <taxon>Sphingobacteriales</taxon>
        <taxon>Sphingobacteriaceae</taxon>
        <taxon>Pedobacter</taxon>
    </lineage>
</organism>
<dbReference type="AlphaFoldDB" id="A0A318UCM4"/>
<evidence type="ECO:0000313" key="5">
    <source>
        <dbReference type="EMBL" id="PYF72399.1"/>
    </source>
</evidence>
<dbReference type="Gene3D" id="2.130.10.10">
    <property type="entry name" value="YVTN repeat-like/Quinoprotein amine dehydrogenase"/>
    <property type="match status" value="2"/>
</dbReference>
<feature type="chain" id="PRO_5016234298" evidence="3">
    <location>
        <begin position="22"/>
        <end position="973"/>
    </location>
</feature>
<comment type="caution">
    <text evidence="5">The sequence shown here is derived from an EMBL/GenBank/DDBJ whole genome shotgun (WGS) entry which is preliminary data.</text>
</comment>
<dbReference type="InterPro" id="IPR013783">
    <property type="entry name" value="Ig-like_fold"/>
</dbReference>
<dbReference type="Proteomes" id="UP000248198">
    <property type="component" value="Unassembled WGS sequence"/>
</dbReference>
<dbReference type="Pfam" id="PF00196">
    <property type="entry name" value="GerE"/>
    <property type="match status" value="1"/>
</dbReference>
<dbReference type="SUPFAM" id="SSF46894">
    <property type="entry name" value="C-terminal effector domain of the bipartite response regulators"/>
    <property type="match status" value="1"/>
</dbReference>
<dbReference type="GO" id="GO:0003677">
    <property type="term" value="F:DNA binding"/>
    <property type="evidence" value="ECO:0007669"/>
    <property type="project" value="InterPro"/>
</dbReference>
<reference evidence="5 6" key="1">
    <citation type="submission" date="2018-06" db="EMBL/GenBank/DDBJ databases">
        <title>Genomic Encyclopedia of Archaeal and Bacterial Type Strains, Phase II (KMG-II): from individual species to whole genera.</title>
        <authorList>
            <person name="Goeker M."/>
        </authorList>
    </citation>
    <scope>NUCLEOTIDE SEQUENCE [LARGE SCALE GENOMIC DNA]</scope>
    <source>
        <strain evidence="5 6">DSM 27372</strain>
    </source>
</reference>
<dbReference type="GO" id="GO:0006355">
    <property type="term" value="P:regulation of DNA-templated transcription"/>
    <property type="evidence" value="ECO:0007669"/>
    <property type="project" value="InterPro"/>
</dbReference>
<dbReference type="Gene3D" id="1.10.10.10">
    <property type="entry name" value="Winged helix-like DNA-binding domain superfamily/Winged helix DNA-binding domain"/>
    <property type="match status" value="1"/>
</dbReference>
<feature type="domain" description="HTH luxR-type" evidence="4">
    <location>
        <begin position="906"/>
        <end position="963"/>
    </location>
</feature>
<evidence type="ECO:0000259" key="4">
    <source>
        <dbReference type="SMART" id="SM00421"/>
    </source>
</evidence>
<keyword evidence="3" id="KW-0732">Signal</keyword>
<dbReference type="SMART" id="SM00421">
    <property type="entry name" value="HTH_LUXR"/>
    <property type="match status" value="1"/>
</dbReference>